<sequence length="88" mass="10157">MCIGIEFSDEIGSGARGDIAIVHEKCLTPRKKWGLFFLAPMLPKKICEEGAIKTWLKLAPKRYKTKYSYIFFILSCSSRRQCHKVMEL</sequence>
<dbReference type="OrthoDB" id="10069532at2759"/>
<protein>
    <submittedName>
        <fullName evidence="1">Uncharacterized protein</fullName>
    </submittedName>
</protein>
<organism evidence="1 2">
    <name type="scientific">Acanthoscelides obtectus</name>
    <name type="common">Bean weevil</name>
    <name type="synonym">Bruchus obtectus</name>
    <dbReference type="NCBI Taxonomy" id="200917"/>
    <lineage>
        <taxon>Eukaryota</taxon>
        <taxon>Metazoa</taxon>
        <taxon>Ecdysozoa</taxon>
        <taxon>Arthropoda</taxon>
        <taxon>Hexapoda</taxon>
        <taxon>Insecta</taxon>
        <taxon>Pterygota</taxon>
        <taxon>Neoptera</taxon>
        <taxon>Endopterygota</taxon>
        <taxon>Coleoptera</taxon>
        <taxon>Polyphaga</taxon>
        <taxon>Cucujiformia</taxon>
        <taxon>Chrysomeloidea</taxon>
        <taxon>Chrysomelidae</taxon>
        <taxon>Bruchinae</taxon>
        <taxon>Bruchini</taxon>
        <taxon>Acanthoscelides</taxon>
    </lineage>
</organism>
<evidence type="ECO:0000313" key="1">
    <source>
        <dbReference type="EMBL" id="CAH2010180.1"/>
    </source>
</evidence>
<dbReference type="Proteomes" id="UP001152888">
    <property type="component" value="Unassembled WGS sequence"/>
</dbReference>
<proteinExistence type="predicted"/>
<reference evidence="1" key="1">
    <citation type="submission" date="2022-03" db="EMBL/GenBank/DDBJ databases">
        <authorList>
            <person name="Sayadi A."/>
        </authorList>
    </citation>
    <scope>NUCLEOTIDE SEQUENCE</scope>
</reference>
<evidence type="ECO:0000313" key="2">
    <source>
        <dbReference type="Proteomes" id="UP001152888"/>
    </source>
</evidence>
<dbReference type="AlphaFoldDB" id="A0A9P0MD50"/>
<gene>
    <name evidence="1" type="ORF">ACAOBT_LOCUS31354</name>
</gene>
<accession>A0A9P0MD50</accession>
<comment type="caution">
    <text evidence="1">The sequence shown here is derived from an EMBL/GenBank/DDBJ whole genome shotgun (WGS) entry which is preliminary data.</text>
</comment>
<keyword evidence="2" id="KW-1185">Reference proteome</keyword>
<name>A0A9P0MD50_ACAOB</name>
<dbReference type="EMBL" id="CAKOFQ010007946">
    <property type="protein sequence ID" value="CAH2010180.1"/>
    <property type="molecule type" value="Genomic_DNA"/>
</dbReference>